<sequence>MNEEMELTNFSVQVLIYKQNPKFIIGKGGANIKKIINGTNTKIDLPAEGAEFAIRVGIFFPNENDHGKNTIIIIGKLEEVEAAKNELNNLIAQLVDITKAITEIDPKHHRYFVIRGAEVLKQISNDYGDVTVSFPNIGSNSS</sequence>
<keyword evidence="5" id="KW-1185">Reference proteome</keyword>
<dbReference type="EMBL" id="BMAW01019364">
    <property type="protein sequence ID" value="GFT62982.1"/>
    <property type="molecule type" value="Genomic_DNA"/>
</dbReference>
<organism evidence="4 5">
    <name type="scientific">Nephila pilipes</name>
    <name type="common">Giant wood spider</name>
    <name type="synonym">Nephila maculata</name>
    <dbReference type="NCBI Taxonomy" id="299642"/>
    <lineage>
        <taxon>Eukaryota</taxon>
        <taxon>Metazoa</taxon>
        <taxon>Ecdysozoa</taxon>
        <taxon>Arthropoda</taxon>
        <taxon>Chelicerata</taxon>
        <taxon>Arachnida</taxon>
        <taxon>Araneae</taxon>
        <taxon>Araneomorphae</taxon>
        <taxon>Entelegynae</taxon>
        <taxon>Araneoidea</taxon>
        <taxon>Nephilidae</taxon>
        <taxon>Nephila</taxon>
    </lineage>
</organism>
<gene>
    <name evidence="4" type="primary">Hdlbp</name>
    <name evidence="4" type="ORF">NPIL_684941</name>
</gene>
<dbReference type="PROSITE" id="PS50084">
    <property type="entry name" value="KH_TYPE_1"/>
    <property type="match status" value="1"/>
</dbReference>
<keyword evidence="1" id="KW-0694">RNA-binding</keyword>
<evidence type="ECO:0000256" key="1">
    <source>
        <dbReference type="PROSITE-ProRule" id="PRU00117"/>
    </source>
</evidence>
<dbReference type="Gene3D" id="3.30.1370.10">
    <property type="entry name" value="K Homology domain, type 1"/>
    <property type="match status" value="1"/>
</dbReference>
<evidence type="ECO:0000259" key="3">
    <source>
        <dbReference type="SMART" id="SM00322"/>
    </source>
</evidence>
<dbReference type="GO" id="GO:0010468">
    <property type="term" value="P:regulation of gene expression"/>
    <property type="evidence" value="ECO:0007669"/>
    <property type="project" value="UniProtKB-ARBA"/>
</dbReference>
<dbReference type="OrthoDB" id="10027144at2759"/>
<name>A0A8X6PEE2_NEPPI</name>
<dbReference type="InterPro" id="IPR004087">
    <property type="entry name" value="KH_dom"/>
</dbReference>
<dbReference type="InterPro" id="IPR036612">
    <property type="entry name" value="KH_dom_type_1_sf"/>
</dbReference>
<proteinExistence type="predicted"/>
<feature type="coiled-coil region" evidence="2">
    <location>
        <begin position="73"/>
        <end position="100"/>
    </location>
</feature>
<accession>A0A8X6PEE2</accession>
<dbReference type="SUPFAM" id="SSF54791">
    <property type="entry name" value="Eukaryotic type KH-domain (KH-domain type I)"/>
    <property type="match status" value="1"/>
</dbReference>
<evidence type="ECO:0000313" key="4">
    <source>
        <dbReference type="EMBL" id="GFT62982.1"/>
    </source>
</evidence>
<evidence type="ECO:0000313" key="5">
    <source>
        <dbReference type="Proteomes" id="UP000887013"/>
    </source>
</evidence>
<protein>
    <submittedName>
        <fullName evidence="4">Vigilin</fullName>
    </submittedName>
</protein>
<comment type="caution">
    <text evidence="4">The sequence shown here is derived from an EMBL/GenBank/DDBJ whole genome shotgun (WGS) entry which is preliminary data.</text>
</comment>
<dbReference type="SMART" id="SM00322">
    <property type="entry name" value="KH"/>
    <property type="match status" value="1"/>
</dbReference>
<dbReference type="AlphaFoldDB" id="A0A8X6PEE2"/>
<dbReference type="Proteomes" id="UP000887013">
    <property type="component" value="Unassembled WGS sequence"/>
</dbReference>
<dbReference type="Pfam" id="PF00013">
    <property type="entry name" value="KH_1"/>
    <property type="match status" value="1"/>
</dbReference>
<dbReference type="InterPro" id="IPR004088">
    <property type="entry name" value="KH_dom_type_1"/>
</dbReference>
<evidence type="ECO:0000256" key="2">
    <source>
        <dbReference type="SAM" id="Coils"/>
    </source>
</evidence>
<reference evidence="4" key="1">
    <citation type="submission" date="2020-08" db="EMBL/GenBank/DDBJ databases">
        <title>Multicomponent nature underlies the extraordinary mechanical properties of spider dragline silk.</title>
        <authorList>
            <person name="Kono N."/>
            <person name="Nakamura H."/>
            <person name="Mori M."/>
            <person name="Yoshida Y."/>
            <person name="Ohtoshi R."/>
            <person name="Malay A.D."/>
            <person name="Moran D.A.P."/>
            <person name="Tomita M."/>
            <person name="Numata K."/>
            <person name="Arakawa K."/>
        </authorList>
    </citation>
    <scope>NUCLEOTIDE SEQUENCE</scope>
</reference>
<feature type="domain" description="K Homology" evidence="3">
    <location>
        <begin position="8"/>
        <end position="92"/>
    </location>
</feature>
<dbReference type="GO" id="GO:0003723">
    <property type="term" value="F:RNA binding"/>
    <property type="evidence" value="ECO:0007669"/>
    <property type="project" value="UniProtKB-UniRule"/>
</dbReference>
<keyword evidence="2" id="KW-0175">Coiled coil</keyword>